<protein>
    <submittedName>
        <fullName evidence="1">Uncharacterized protein</fullName>
    </submittedName>
</protein>
<reference evidence="1" key="1">
    <citation type="submission" date="2022-12" db="EMBL/GenBank/DDBJ databases">
        <title>Genome Sequence of Lasiodiplodia mahajangana.</title>
        <authorList>
            <person name="Buettner E."/>
        </authorList>
    </citation>
    <scope>NUCLEOTIDE SEQUENCE</scope>
    <source>
        <strain evidence="1">VT137</strain>
    </source>
</reference>
<dbReference type="EMBL" id="JAPUUL010000710">
    <property type="protein sequence ID" value="KAJ8129615.1"/>
    <property type="molecule type" value="Genomic_DNA"/>
</dbReference>
<evidence type="ECO:0000313" key="1">
    <source>
        <dbReference type="EMBL" id="KAJ8129615.1"/>
    </source>
</evidence>
<accession>A0ACC2JQ62</accession>
<name>A0ACC2JQ62_9PEZI</name>
<comment type="caution">
    <text evidence="1">The sequence shown here is derived from an EMBL/GenBank/DDBJ whole genome shotgun (WGS) entry which is preliminary data.</text>
</comment>
<gene>
    <name evidence="1" type="ORF">O1611_g4018</name>
</gene>
<proteinExistence type="predicted"/>
<keyword evidence="2" id="KW-1185">Reference proteome</keyword>
<organism evidence="1 2">
    <name type="scientific">Lasiodiplodia mahajangana</name>
    <dbReference type="NCBI Taxonomy" id="1108764"/>
    <lineage>
        <taxon>Eukaryota</taxon>
        <taxon>Fungi</taxon>
        <taxon>Dikarya</taxon>
        <taxon>Ascomycota</taxon>
        <taxon>Pezizomycotina</taxon>
        <taxon>Dothideomycetes</taxon>
        <taxon>Dothideomycetes incertae sedis</taxon>
        <taxon>Botryosphaeriales</taxon>
        <taxon>Botryosphaeriaceae</taxon>
        <taxon>Lasiodiplodia</taxon>
    </lineage>
</organism>
<sequence length="622" mass="70864">MRLIDTKSLELKEFLGDPTNPRFPRYAILSHTWGEGEVTFQDIQTLDVAKKKAGFDKIAKCCEIARDEGLKWAWVDTCCIDKTSSTELTEAINSMFKWYEGSTICYAYLSDVKQGNNSDVNSDLKPARHCDWRDSRWFTRGWTLQELIAPFEVIIYDCEWKQLGTKRRLAKELEKRTGIPEEVLLDPVSRRKNSVAARMSWARGRQTTRIEDGTYSLLGLFDITIPLLYGEGDRASSRLHEEILRTIEDDTTFLGGLAFRDQGGQRTRNLEEAIHKHNFLVMPDNVAPEFQTAARPLLNTAELSRDKTKLAGQPHPSRGNLGGWRVGDPMRDPFKYPRLRGDVLSMPMRIIQVMFPKSSSAGLHITKSKYYSVEIESADLKVLSDFGSSIINSEGWSFCLGMLRCVMDDKLVARYFVCLPANDELYAYPTPFYRLVLPMEVEFWPYMECHILLNRGSSRPRPYLMHLRDPSGWDTAKPQPKAAFGYGWTWTTLHGDGKNDDTTLALEIDTKTTLSYQLCLEGGGEVWSLALTFTNEHTDYFHRAKAIGVEIKLECLSNPAVRAEAIKATHHRREGPVTELCQRMTVLGGSAELVISVHYGVEAGRHYYIPMIRFRSFETSDN</sequence>
<evidence type="ECO:0000313" key="2">
    <source>
        <dbReference type="Proteomes" id="UP001153332"/>
    </source>
</evidence>
<dbReference type="Proteomes" id="UP001153332">
    <property type="component" value="Unassembled WGS sequence"/>
</dbReference>